<comment type="caution">
    <text evidence="1">The sequence shown here is derived from an EMBL/GenBank/DDBJ whole genome shotgun (WGS) entry which is preliminary data.</text>
</comment>
<gene>
    <name evidence="1" type="ORF">AMECASPLE_038885</name>
</gene>
<reference evidence="1 2" key="1">
    <citation type="submission" date="2021-06" db="EMBL/GenBank/DDBJ databases">
        <authorList>
            <person name="Palmer J.M."/>
        </authorList>
    </citation>
    <scope>NUCLEOTIDE SEQUENCE [LARGE SCALE GENOMIC DNA]</scope>
    <source>
        <strain evidence="1 2">AS_MEX2019</strain>
        <tissue evidence="1">Muscle</tissue>
    </source>
</reference>
<evidence type="ECO:0000313" key="1">
    <source>
        <dbReference type="EMBL" id="MEQ2301710.1"/>
    </source>
</evidence>
<dbReference type="Proteomes" id="UP001469553">
    <property type="component" value="Unassembled WGS sequence"/>
</dbReference>
<keyword evidence="2" id="KW-1185">Reference proteome</keyword>
<proteinExistence type="predicted"/>
<dbReference type="EMBL" id="JAHRIP010054553">
    <property type="protein sequence ID" value="MEQ2301710.1"/>
    <property type="molecule type" value="Genomic_DNA"/>
</dbReference>
<accession>A0ABV0Z760</accession>
<name>A0ABV0Z760_9TELE</name>
<evidence type="ECO:0000313" key="2">
    <source>
        <dbReference type="Proteomes" id="UP001469553"/>
    </source>
</evidence>
<organism evidence="1 2">
    <name type="scientific">Ameca splendens</name>
    <dbReference type="NCBI Taxonomy" id="208324"/>
    <lineage>
        <taxon>Eukaryota</taxon>
        <taxon>Metazoa</taxon>
        <taxon>Chordata</taxon>
        <taxon>Craniata</taxon>
        <taxon>Vertebrata</taxon>
        <taxon>Euteleostomi</taxon>
        <taxon>Actinopterygii</taxon>
        <taxon>Neopterygii</taxon>
        <taxon>Teleostei</taxon>
        <taxon>Neoteleostei</taxon>
        <taxon>Acanthomorphata</taxon>
        <taxon>Ovalentaria</taxon>
        <taxon>Atherinomorphae</taxon>
        <taxon>Cyprinodontiformes</taxon>
        <taxon>Goodeidae</taxon>
        <taxon>Ameca</taxon>
    </lineage>
</organism>
<protein>
    <submittedName>
        <fullName evidence="1">Uncharacterized protein</fullName>
    </submittedName>
</protein>
<sequence>MVDYNNRVAHFRLPLLCVHTCTSEVPCGLIKVVGSLPLFGNVTSATGTDTSIIGLNTPTVSWEWLGLGMCVCVCVCVWCFDPVNVAQLAGDWLMPHWINECCW</sequence>